<dbReference type="AlphaFoldDB" id="A0A4Z1HJV3"/>
<reference evidence="2 3" key="1">
    <citation type="submission" date="2017-12" db="EMBL/GenBank/DDBJ databases">
        <title>Comparative genomics of Botrytis spp.</title>
        <authorList>
            <person name="Valero-Jimenez C.A."/>
            <person name="Tapia P."/>
            <person name="Veloso J."/>
            <person name="Silva-Moreno E."/>
            <person name="Staats M."/>
            <person name="Valdes J.H."/>
            <person name="Van Kan J.A.L."/>
        </authorList>
    </citation>
    <scope>NUCLEOTIDE SEQUENCE [LARGE SCALE GENOMIC DNA]</scope>
    <source>
        <strain evidence="2 3">MUCL11595</strain>
    </source>
</reference>
<evidence type="ECO:0000313" key="2">
    <source>
        <dbReference type="EMBL" id="TGO49095.1"/>
    </source>
</evidence>
<dbReference type="EMBL" id="PQXN01000220">
    <property type="protein sequence ID" value="TGO49095.1"/>
    <property type="molecule type" value="Genomic_DNA"/>
</dbReference>
<gene>
    <name evidence="2" type="ORF">BCON_0221g00060</name>
</gene>
<feature type="compositionally biased region" description="Polar residues" evidence="1">
    <location>
        <begin position="224"/>
        <end position="237"/>
    </location>
</feature>
<proteinExistence type="predicted"/>
<accession>A0A4Z1HJV3</accession>
<sequence>MDGGLCLCNICCTEDASETSESSPPQSPAQNTKQRKEELDEEYNQWCTSLIETEEYGERLKQTLDQGYEFSEDKFRKVEKKKFGRISDDEYEVMGTEFEEMEERVGEGFECCMKCMLTGELGSGSCGECEIDDDNNDLRGVESVEQEDEYQDIGDDDWECSAEESEAAMFEYEELVAALQRRYDPGQNRAATGVSIKMREDSPALEISMRLITATKPKTKKTSRWSSRTKATSSLSGFPNMETDMHIPRNSLQTIPSLSSNMSPDEGLESRSIHFPAKLLEYQRMTMQDNFIKSLISKLTKERREKKLVLRGSRRYRYLATVKRVMDSGWVVHSQVLEKFKRGRKRKLDEQSETCHAALDDSLHFP</sequence>
<comment type="caution">
    <text evidence="2">The sequence shown here is derived from an EMBL/GenBank/DDBJ whole genome shotgun (WGS) entry which is preliminary data.</text>
</comment>
<feature type="region of interest" description="Disordered" evidence="1">
    <location>
        <begin position="216"/>
        <end position="242"/>
    </location>
</feature>
<organism evidence="2 3">
    <name type="scientific">Botryotinia convoluta</name>
    <dbReference type="NCBI Taxonomy" id="54673"/>
    <lineage>
        <taxon>Eukaryota</taxon>
        <taxon>Fungi</taxon>
        <taxon>Dikarya</taxon>
        <taxon>Ascomycota</taxon>
        <taxon>Pezizomycotina</taxon>
        <taxon>Leotiomycetes</taxon>
        <taxon>Helotiales</taxon>
        <taxon>Sclerotiniaceae</taxon>
        <taxon>Botryotinia</taxon>
    </lineage>
</organism>
<evidence type="ECO:0000313" key="3">
    <source>
        <dbReference type="Proteomes" id="UP000297527"/>
    </source>
</evidence>
<dbReference type="Proteomes" id="UP000297527">
    <property type="component" value="Unassembled WGS sequence"/>
</dbReference>
<feature type="region of interest" description="Disordered" evidence="1">
    <location>
        <begin position="15"/>
        <end position="37"/>
    </location>
</feature>
<evidence type="ECO:0000256" key="1">
    <source>
        <dbReference type="SAM" id="MobiDB-lite"/>
    </source>
</evidence>
<keyword evidence="3" id="KW-1185">Reference proteome</keyword>
<name>A0A4Z1HJV3_9HELO</name>
<protein>
    <submittedName>
        <fullName evidence="2">Uncharacterized protein</fullName>
    </submittedName>
</protein>
<feature type="compositionally biased region" description="Low complexity" evidence="1">
    <location>
        <begin position="19"/>
        <end position="30"/>
    </location>
</feature>
<dbReference type="OrthoDB" id="3550259at2759"/>